<proteinExistence type="predicted"/>
<dbReference type="EMBL" id="FMIO01000486">
    <property type="protein sequence ID" value="SCL95664.1"/>
    <property type="molecule type" value="Genomic_DNA"/>
</dbReference>
<feature type="region of interest" description="Disordered" evidence="1">
    <location>
        <begin position="1"/>
        <end position="20"/>
    </location>
</feature>
<accession>A0A1D3LAC3</accession>
<sequence>VTSCKAYDKKNKSSNKSKKLTAKEEKIVSKSIQLAFDDEVTLKDQFTNLTKCVTSCKAYDKKNKSSNKSKKLTAKEEKIVSKCNICKGTFDIMTLKNEYSLSMVEKFYNYVTKVIEAKSLGSIVTNINIYDEYDNLLSNDLNWYTFLFLFRLTSYESN</sequence>
<feature type="non-terminal residue" evidence="2">
    <location>
        <position position="1"/>
    </location>
</feature>
<dbReference type="AlphaFoldDB" id="A0A1D3LAC3"/>
<evidence type="ECO:0000313" key="3">
    <source>
        <dbReference type="Proteomes" id="UP000195879"/>
    </source>
</evidence>
<feature type="compositionally biased region" description="Basic and acidic residues" evidence="1">
    <location>
        <begin position="1"/>
        <end position="11"/>
    </location>
</feature>
<gene>
    <name evidence="2" type="ORF">PCHDK_000546500</name>
</gene>
<dbReference type="InterPro" id="IPR005553">
    <property type="entry name" value="CLAG"/>
</dbReference>
<reference evidence="2 3" key="1">
    <citation type="submission" date="2016-08" db="EMBL/GenBank/DDBJ databases">
        <authorList>
            <consortium name="Pathogen Informatics"/>
        </authorList>
    </citation>
    <scope>NUCLEOTIDE SEQUENCE [LARGE SCALE GENOMIC DNA]</scope>
    <source>
        <strain evidence="2 3">DK</strain>
    </source>
</reference>
<organism evidence="2 3">
    <name type="scientific">Plasmodium chabaudi adami</name>
    <dbReference type="NCBI Taxonomy" id="5826"/>
    <lineage>
        <taxon>Eukaryota</taxon>
        <taxon>Sar</taxon>
        <taxon>Alveolata</taxon>
        <taxon>Apicomplexa</taxon>
        <taxon>Aconoidasida</taxon>
        <taxon>Haemosporida</taxon>
        <taxon>Plasmodiidae</taxon>
        <taxon>Plasmodium</taxon>
        <taxon>Plasmodium (Vinckeia)</taxon>
    </lineage>
</organism>
<evidence type="ECO:0000256" key="1">
    <source>
        <dbReference type="SAM" id="MobiDB-lite"/>
    </source>
</evidence>
<evidence type="ECO:0000313" key="2">
    <source>
        <dbReference type="EMBL" id="SCL95664.1"/>
    </source>
</evidence>
<dbReference type="GO" id="GO:0020035">
    <property type="term" value="P:adhesion of symbiont to microvasculature"/>
    <property type="evidence" value="ECO:0007669"/>
    <property type="project" value="InterPro"/>
</dbReference>
<dbReference type="Pfam" id="PF03805">
    <property type="entry name" value="CLAG"/>
    <property type="match status" value="1"/>
</dbReference>
<protein>
    <submittedName>
        <fullName evidence="2">Cytoadherence-linked asexual protein, putative</fullName>
    </submittedName>
</protein>
<dbReference type="Proteomes" id="UP000195879">
    <property type="component" value="Unassembled WGS sequence"/>
</dbReference>
<name>A0A1D3LAC3_PLACE</name>